<dbReference type="RefSeq" id="WP_221860075.1">
    <property type="nucleotide sequence ID" value="NZ_JAIKTU010000004.1"/>
</dbReference>
<keyword evidence="3" id="KW-0949">S-adenosyl-L-methionine</keyword>
<sequence>MKEARFYNIEDGKIRCNLCPHRCLIKDGHFGICGARKSSSVCGELKLYTINYGEITSISMDRIEKKPLYEFYKGSEILSIGSFGCNFKCSFCQNYSISQYMPKSKKMTVEEVSELVCSTFDNLGVAFTYNEPSIFYEFVYDVSKRIKELNKDKKIVLVTNGYINKEPFKKLAPFIDAMNIDLKGDNDYYNKLCKGRIEPVKDIIRVASKSGIHVEITTLLVTGENTNNSFIEELGNFIESIDVNIPLHLSRYFPNYKMTKEMTSLEEMKDAYRLLRGKVKNIYLGNVTEEEEKYIKEI</sequence>
<dbReference type="InterPro" id="IPR034457">
    <property type="entry name" value="Organic_radical-activating"/>
</dbReference>
<evidence type="ECO:0000313" key="9">
    <source>
        <dbReference type="Proteomes" id="UP001299068"/>
    </source>
</evidence>
<dbReference type="InterPro" id="IPR013785">
    <property type="entry name" value="Aldolase_TIM"/>
</dbReference>
<dbReference type="Gene3D" id="3.20.20.70">
    <property type="entry name" value="Aldolase class I"/>
    <property type="match status" value="1"/>
</dbReference>
<evidence type="ECO:0000256" key="1">
    <source>
        <dbReference type="ARBA" id="ARBA00001966"/>
    </source>
</evidence>
<keyword evidence="6" id="KW-0411">Iron-sulfur</keyword>
<protein>
    <submittedName>
        <fullName evidence="8">Radical SAM protein</fullName>
    </submittedName>
</protein>
<dbReference type="PANTHER" id="PTHR30352">
    <property type="entry name" value="PYRUVATE FORMATE-LYASE-ACTIVATING ENZYME"/>
    <property type="match status" value="1"/>
</dbReference>
<evidence type="ECO:0000259" key="7">
    <source>
        <dbReference type="PROSITE" id="PS51918"/>
    </source>
</evidence>
<evidence type="ECO:0000256" key="6">
    <source>
        <dbReference type="ARBA" id="ARBA00023014"/>
    </source>
</evidence>
<dbReference type="InterPro" id="IPR058240">
    <property type="entry name" value="rSAM_sf"/>
</dbReference>
<dbReference type="Pfam" id="PF04055">
    <property type="entry name" value="Radical_SAM"/>
    <property type="match status" value="1"/>
</dbReference>
<dbReference type="InterPro" id="IPR027596">
    <property type="entry name" value="AmmeMemoSam_rS"/>
</dbReference>
<name>A0ABS7KWM8_CLOSR</name>
<evidence type="ECO:0000256" key="4">
    <source>
        <dbReference type="ARBA" id="ARBA00022723"/>
    </source>
</evidence>
<dbReference type="InterPro" id="IPR016431">
    <property type="entry name" value="Pyrv-formate_lyase-activ_prd"/>
</dbReference>
<proteinExistence type="predicted"/>
<feature type="domain" description="Radical SAM core" evidence="7">
    <location>
        <begin position="70"/>
        <end position="286"/>
    </location>
</feature>
<keyword evidence="2" id="KW-0004">4Fe-4S</keyword>
<dbReference type="SFLD" id="SFLDG01101">
    <property type="entry name" value="Uncharacterised_Radical_SAM_Su"/>
    <property type="match status" value="1"/>
</dbReference>
<evidence type="ECO:0000256" key="2">
    <source>
        <dbReference type="ARBA" id="ARBA00022485"/>
    </source>
</evidence>
<organism evidence="8 9">
    <name type="scientific">Clostridium sardiniense</name>
    <name type="common">Clostridium absonum</name>
    <dbReference type="NCBI Taxonomy" id="29369"/>
    <lineage>
        <taxon>Bacteria</taxon>
        <taxon>Bacillati</taxon>
        <taxon>Bacillota</taxon>
        <taxon>Clostridia</taxon>
        <taxon>Eubacteriales</taxon>
        <taxon>Clostridiaceae</taxon>
        <taxon>Clostridium</taxon>
    </lineage>
</organism>
<dbReference type="Proteomes" id="UP001299068">
    <property type="component" value="Unassembled WGS sequence"/>
</dbReference>
<dbReference type="SUPFAM" id="SSF102114">
    <property type="entry name" value="Radical SAM enzymes"/>
    <property type="match status" value="1"/>
</dbReference>
<keyword evidence="9" id="KW-1185">Reference proteome</keyword>
<reference evidence="8 9" key="1">
    <citation type="journal article" date="2021" name="Cell Host Microbe">
        <title>in vivo commensal control of Clostridioides difficile virulence.</title>
        <authorList>
            <person name="Girinathan B.P."/>
            <person name="Dibenedetto N."/>
            <person name="Worley J.N."/>
            <person name="Peltier J."/>
            <person name="Arrieta-Ortiz M.L."/>
            <person name="Rupa Christinal Immanuel S."/>
            <person name="Lavin R."/>
            <person name="Delaney M.L."/>
            <person name="Cummins C."/>
            <person name="Hoffmann M."/>
            <person name="Luo Y."/>
            <person name="Gonzalez-Escalona N."/>
            <person name="Allard M."/>
            <person name="Onderdonk A.B."/>
            <person name="Gerber G.K."/>
            <person name="Sonenshein A.L."/>
            <person name="Baliga N."/>
            <person name="Dupuy B."/>
            <person name="Bry L."/>
        </authorList>
    </citation>
    <scope>NUCLEOTIDE SEQUENCE [LARGE SCALE GENOMIC DNA]</scope>
    <source>
        <strain evidence="8 9">DSM 599</strain>
    </source>
</reference>
<dbReference type="PROSITE" id="PS51918">
    <property type="entry name" value="RADICAL_SAM"/>
    <property type="match status" value="1"/>
</dbReference>
<comment type="cofactor">
    <cofactor evidence="1">
        <name>[4Fe-4S] cluster</name>
        <dbReference type="ChEBI" id="CHEBI:49883"/>
    </cofactor>
</comment>
<dbReference type="PANTHER" id="PTHR30352:SF5">
    <property type="entry name" value="PYRUVATE FORMATE-LYASE 1-ACTIVATING ENZYME"/>
    <property type="match status" value="1"/>
</dbReference>
<evidence type="ECO:0000256" key="5">
    <source>
        <dbReference type="ARBA" id="ARBA00023004"/>
    </source>
</evidence>
<dbReference type="InterPro" id="IPR007197">
    <property type="entry name" value="rSAM"/>
</dbReference>
<keyword evidence="4" id="KW-0479">Metal-binding</keyword>
<dbReference type="CDD" id="cd01335">
    <property type="entry name" value="Radical_SAM"/>
    <property type="match status" value="1"/>
</dbReference>
<accession>A0ABS7KWM8</accession>
<evidence type="ECO:0000256" key="3">
    <source>
        <dbReference type="ARBA" id="ARBA00022691"/>
    </source>
</evidence>
<keyword evidence="5" id="KW-0408">Iron</keyword>
<dbReference type="PIRSF" id="PIRSF004869">
    <property type="entry name" value="PflX_prd"/>
    <property type="match status" value="1"/>
</dbReference>
<dbReference type="SFLD" id="SFLDS00029">
    <property type="entry name" value="Radical_SAM"/>
    <property type="match status" value="1"/>
</dbReference>
<dbReference type="EMBL" id="JAIKTU010000004">
    <property type="protein sequence ID" value="MBY0755082.1"/>
    <property type="molecule type" value="Genomic_DNA"/>
</dbReference>
<comment type="caution">
    <text evidence="8">The sequence shown here is derived from an EMBL/GenBank/DDBJ whole genome shotgun (WGS) entry which is preliminary data.</text>
</comment>
<evidence type="ECO:0000313" key="8">
    <source>
        <dbReference type="EMBL" id="MBY0755082.1"/>
    </source>
</evidence>
<gene>
    <name evidence="8" type="ORF">K5V21_06395</name>
</gene>